<accession>A0ABQ4UF69</accession>
<organism evidence="1 2">
    <name type="scientific">Methylorubrum aminovorans</name>
    <dbReference type="NCBI Taxonomy" id="269069"/>
    <lineage>
        <taxon>Bacteria</taxon>
        <taxon>Pseudomonadati</taxon>
        <taxon>Pseudomonadota</taxon>
        <taxon>Alphaproteobacteria</taxon>
        <taxon>Hyphomicrobiales</taxon>
        <taxon>Methylobacteriaceae</taxon>
        <taxon>Methylorubrum</taxon>
    </lineage>
</organism>
<protein>
    <recommendedName>
        <fullName evidence="3">FAD-dependent urate hydroxylase HpyO FAD/NAD(P)-binding domain-containing protein</fullName>
    </recommendedName>
</protein>
<proteinExistence type="predicted"/>
<keyword evidence="2" id="KW-1185">Reference proteome</keyword>
<comment type="caution">
    <text evidence="1">The sequence shown here is derived from an EMBL/GenBank/DDBJ whole genome shotgun (WGS) entry which is preliminary data.</text>
</comment>
<gene>
    <name evidence="1" type="ORF">LNAOJCKE_3180</name>
</gene>
<reference evidence="1" key="2">
    <citation type="submission" date="2021-08" db="EMBL/GenBank/DDBJ databases">
        <authorList>
            <person name="Tani A."/>
            <person name="Ola A."/>
            <person name="Ogura Y."/>
            <person name="Katsura K."/>
            <person name="Hayashi T."/>
        </authorList>
    </citation>
    <scope>NUCLEOTIDE SEQUENCE</scope>
    <source>
        <strain evidence="1">NBRC 15686</strain>
    </source>
</reference>
<reference evidence="1" key="1">
    <citation type="journal article" date="2021" name="Front. Microbiol.">
        <title>Comprehensive Comparative Genomics and Phenotyping of Methylobacterium Species.</title>
        <authorList>
            <person name="Alessa O."/>
            <person name="Ogura Y."/>
            <person name="Fujitani Y."/>
            <person name="Takami H."/>
            <person name="Hayashi T."/>
            <person name="Sahin N."/>
            <person name="Tani A."/>
        </authorList>
    </citation>
    <scope>NUCLEOTIDE SEQUENCE</scope>
    <source>
        <strain evidence="1">NBRC 15686</strain>
    </source>
</reference>
<evidence type="ECO:0000313" key="1">
    <source>
        <dbReference type="EMBL" id="GJE65966.1"/>
    </source>
</evidence>
<name>A0ABQ4UF69_9HYPH</name>
<dbReference type="EMBL" id="BPRC01000011">
    <property type="protein sequence ID" value="GJE65966.1"/>
    <property type="molecule type" value="Genomic_DNA"/>
</dbReference>
<sequence>MVHPRPDGVDIDFSVCDPDWSCVAVDLLIDATGFGEEANPLDVLDFSYWESGHRLIYDHLPTPAKVLISGCGDSGVIEGLHYAFADFRHEYVTALWRSHSGLEARIDLGLENARLTSIFASEEPERYGGGILSEVVWWLDQRHFMEFNRAPWQYDNDPFISAIYEQLNNLIKPLYEATGASEPFETADWSGLEAFTLSLPLPAQFDIRESVRPLADEVISRLIDELATSIDLPQDFNEFTALTRPGLSITINGLMPTAYTRQLSPYNIWTMRLLLALPGVRYRQGAIEQVMRRGGNRFEAIFSDGSRDVFDRIVTRYGPGKRGESVIAHRNRRDTLSGDWLLVEVEAEVSDPQDVSQRRIVDPARAAIIDGLAELDSRPLEANTLSKNLVARIISLGQGNFPLNDPIYDDPIRWLANELRAGRRPHYGLDRRARTALVRR</sequence>
<evidence type="ECO:0008006" key="3">
    <source>
        <dbReference type="Google" id="ProtNLM"/>
    </source>
</evidence>
<dbReference type="Proteomes" id="UP001055039">
    <property type="component" value="Unassembled WGS sequence"/>
</dbReference>
<evidence type="ECO:0000313" key="2">
    <source>
        <dbReference type="Proteomes" id="UP001055039"/>
    </source>
</evidence>